<dbReference type="Proteomes" id="UP000887540">
    <property type="component" value="Unplaced"/>
</dbReference>
<reference evidence="2" key="1">
    <citation type="submission" date="2022-11" db="UniProtKB">
        <authorList>
            <consortium name="WormBaseParasite"/>
        </authorList>
    </citation>
    <scope>IDENTIFICATION</scope>
</reference>
<evidence type="ECO:0000313" key="1">
    <source>
        <dbReference type="Proteomes" id="UP000887540"/>
    </source>
</evidence>
<accession>A0A914ENL3</accession>
<evidence type="ECO:0000313" key="2">
    <source>
        <dbReference type="WBParaSite" id="ACRNAN_scaffold9018.g28128.t1"/>
    </source>
</evidence>
<proteinExistence type="predicted"/>
<dbReference type="AlphaFoldDB" id="A0A914ENL3"/>
<protein>
    <submittedName>
        <fullName evidence="2">Uncharacterized protein</fullName>
    </submittedName>
</protein>
<name>A0A914ENL3_9BILA</name>
<sequence length="343" mass="40286">MSECKNFIYVLCNVRKESIQRQKGIKRKTESSDVNRNQENGYFLFRFDLETNNFEQFELNIEVDDGLKLSKTYLPMMKCQKNGNILIFYKFLNAASYKPSQLDPFEVYEIIRDEDGRYSSVILKTSVSFKNIHDSLNWADYIPLIYLDESSSKWLLIDEDAKLALGDANGDIKPLIPTEDSASSFFKDGKYDDETLRIFYNNHGRIYYLNSFGYVEENHGEIEPYHHDLYEIEVFEENSTFRAERIGRIEKMHTNFQEKILVYNQMIISVYKDVCMCGFFQVPKLSELAFIKIQKMKSRKFLAAFENDDCFEPRRVYEGGISEENLKKMIGMDSGKRLLPLIN</sequence>
<keyword evidence="1" id="KW-1185">Reference proteome</keyword>
<organism evidence="1 2">
    <name type="scientific">Acrobeloides nanus</name>
    <dbReference type="NCBI Taxonomy" id="290746"/>
    <lineage>
        <taxon>Eukaryota</taxon>
        <taxon>Metazoa</taxon>
        <taxon>Ecdysozoa</taxon>
        <taxon>Nematoda</taxon>
        <taxon>Chromadorea</taxon>
        <taxon>Rhabditida</taxon>
        <taxon>Tylenchina</taxon>
        <taxon>Cephalobomorpha</taxon>
        <taxon>Cephaloboidea</taxon>
        <taxon>Cephalobidae</taxon>
        <taxon>Acrobeloides</taxon>
    </lineage>
</organism>
<dbReference type="WBParaSite" id="ACRNAN_scaffold9018.g28128.t1">
    <property type="protein sequence ID" value="ACRNAN_scaffold9018.g28128.t1"/>
    <property type="gene ID" value="ACRNAN_scaffold9018.g28128"/>
</dbReference>